<dbReference type="RefSeq" id="WP_088106310.1">
    <property type="nucleotide sequence ID" value="NZ_CP093424.1"/>
</dbReference>
<protein>
    <recommendedName>
        <fullName evidence="4">O-antigen ligase family protein</fullName>
    </recommendedName>
</protein>
<proteinExistence type="predicted"/>
<sequence>MGFVLLGIFIICLIKKNYVFALSVYIISILGIPRNNDIEKMFGIGIDIHRSIFFDLRWLIVIIMFVFIMLKLDKSRIKFKMFNLIWFFVLLCLFMISLIKGLINGNPLIKSEMVLYIQISITLFTLMVWIKKFKIQMLDLLNMCIVGGSVYSVIAILLSLFWKDYLPSVYGDFYSEIWGATGRVTFQNVTVLFMISFFSLYMIFRGENVKLNFFAIVLFNIAILLSQTRSIIALYYVCFLIIGLCIFMKYLLSKTLKLKHLVFILICIPLTCVVLLVGVKTLHLMEDSVAVDILNRFNEGSGSIDSRLYTNNNILEGMQSPILGNGIGYPLKFLNAGGHLVSEGSWIDNFFISFYSKFGLVGVGIVIIIMIYAFGVNIKCFINTKDEYFMIISIVYIPFLIICSFLTSQIIHSIQVCIIYFIIVLIPIISKKYSRRTNKL</sequence>
<feature type="transmembrane region" description="Helical" evidence="1">
    <location>
        <begin position="233"/>
        <end position="252"/>
    </location>
</feature>
<feature type="transmembrane region" description="Helical" evidence="1">
    <location>
        <begin position="354"/>
        <end position="376"/>
    </location>
</feature>
<dbReference type="Proteomes" id="UP000194499">
    <property type="component" value="Unassembled WGS sequence"/>
</dbReference>
<accession>A0A1Y5YZV4</accession>
<keyword evidence="1" id="KW-1133">Transmembrane helix</keyword>
<evidence type="ECO:0000256" key="1">
    <source>
        <dbReference type="SAM" id="Phobius"/>
    </source>
</evidence>
<feature type="transmembrane region" description="Helical" evidence="1">
    <location>
        <begin position="211"/>
        <end position="227"/>
    </location>
</feature>
<keyword evidence="1" id="KW-0812">Transmembrane</keyword>
<dbReference type="AlphaFoldDB" id="A0A1Y5YZV4"/>
<gene>
    <name evidence="2" type="ORF">BACERE00191_00867</name>
</gene>
<feature type="transmembrane region" description="Helical" evidence="1">
    <location>
        <begin position="140"/>
        <end position="162"/>
    </location>
</feature>
<feature type="transmembrane region" description="Helical" evidence="1">
    <location>
        <begin position="115"/>
        <end position="133"/>
    </location>
</feature>
<evidence type="ECO:0000313" key="3">
    <source>
        <dbReference type="Proteomes" id="UP000194499"/>
    </source>
</evidence>
<evidence type="ECO:0008006" key="4">
    <source>
        <dbReference type="Google" id="ProtNLM"/>
    </source>
</evidence>
<reference evidence="3" key="1">
    <citation type="submission" date="2017-04" db="EMBL/GenBank/DDBJ databases">
        <authorList>
            <person name="Criscuolo A."/>
        </authorList>
    </citation>
    <scope>NUCLEOTIDE SEQUENCE [LARGE SCALE GENOMIC DNA]</scope>
</reference>
<feature type="transmembrane region" description="Helical" evidence="1">
    <location>
        <begin position="182"/>
        <end position="204"/>
    </location>
</feature>
<dbReference type="EMBL" id="FWZB01000023">
    <property type="protein sequence ID" value="SMD73544.1"/>
    <property type="molecule type" value="Genomic_DNA"/>
</dbReference>
<keyword evidence="1" id="KW-0472">Membrane</keyword>
<evidence type="ECO:0000313" key="2">
    <source>
        <dbReference type="EMBL" id="SMD73544.1"/>
    </source>
</evidence>
<feature type="transmembrane region" description="Helical" evidence="1">
    <location>
        <begin position="56"/>
        <end position="72"/>
    </location>
</feature>
<organism evidence="2 3">
    <name type="scientific">Bacillus pacificus</name>
    <dbReference type="NCBI Taxonomy" id="2026187"/>
    <lineage>
        <taxon>Bacteria</taxon>
        <taxon>Bacillati</taxon>
        <taxon>Bacillota</taxon>
        <taxon>Bacilli</taxon>
        <taxon>Bacillales</taxon>
        <taxon>Bacillaceae</taxon>
        <taxon>Bacillus</taxon>
        <taxon>Bacillus cereus group</taxon>
    </lineage>
</organism>
<feature type="transmembrane region" description="Helical" evidence="1">
    <location>
        <begin position="413"/>
        <end position="430"/>
    </location>
</feature>
<feature type="transmembrane region" description="Helical" evidence="1">
    <location>
        <begin position="388"/>
        <end position="407"/>
    </location>
</feature>
<feature type="transmembrane region" description="Helical" evidence="1">
    <location>
        <begin position="261"/>
        <end position="279"/>
    </location>
</feature>
<feature type="transmembrane region" description="Helical" evidence="1">
    <location>
        <begin position="84"/>
        <end position="103"/>
    </location>
</feature>
<name>A0A1Y5YZV4_9BACI</name>